<gene>
    <name evidence="3" type="ORF">SAMN02910432_01381</name>
</gene>
<feature type="transmembrane region" description="Helical" evidence="1">
    <location>
        <begin position="235"/>
        <end position="255"/>
    </location>
</feature>
<reference evidence="4" key="1">
    <citation type="submission" date="2016-10" db="EMBL/GenBank/DDBJ databases">
        <authorList>
            <person name="Varghese N."/>
            <person name="Submissions S."/>
        </authorList>
    </citation>
    <scope>NUCLEOTIDE SEQUENCE [LARGE SCALE GENOMIC DNA]</scope>
    <source>
        <strain evidence="4">DSM 20403</strain>
    </source>
</reference>
<sequence length="346" mass="39165">MNETTSKTKRLQYVDIARGIAMICIILGHLGNPSINRVVFTFHVPIFFFITGYFTNNKRRLPEFAKNKLRTLIVPYIIACLAIIILGTLLGAHHGDAASAFKGWLSASLYGSGGSYTVPFTIKGIGAIWFLWATFWGSIFLRISLNFNKSSRVAAIFGLFALGYYTRKLFWFPLSIQAGACATLFMYMGYLLKQNKDALNSLPKEAKIFGFGFAFVTWISFMKNFQSFWLVNCDIGRGMVDIFGCICACAMVILISRVIEKKLSFIGKPLAYFGKYSLLILCVHIVELDLFPWWRIAWKLVQHNILPATYLSQLVFIIVGKLIIDLGCAFIMSKIPFVRKMFGFRN</sequence>
<name>A0A1I2S1N3_9LACO</name>
<feature type="transmembrane region" description="Helical" evidence="1">
    <location>
        <begin position="276"/>
        <end position="294"/>
    </location>
</feature>
<dbReference type="InterPro" id="IPR002656">
    <property type="entry name" value="Acyl_transf_3_dom"/>
</dbReference>
<accession>A0A1I2S1N3</accession>
<feature type="domain" description="Acyltransferase 3" evidence="2">
    <location>
        <begin position="12"/>
        <end position="320"/>
    </location>
</feature>
<evidence type="ECO:0000313" key="4">
    <source>
        <dbReference type="Proteomes" id="UP000182635"/>
    </source>
</evidence>
<keyword evidence="1" id="KW-1133">Transmembrane helix</keyword>
<evidence type="ECO:0000256" key="1">
    <source>
        <dbReference type="SAM" id="Phobius"/>
    </source>
</evidence>
<dbReference type="RefSeq" id="WP_046922103.1">
    <property type="nucleotide sequence ID" value="NZ_AYYL01000016.1"/>
</dbReference>
<feature type="transmembrane region" description="Helical" evidence="1">
    <location>
        <begin position="37"/>
        <end position="55"/>
    </location>
</feature>
<proteinExistence type="predicted"/>
<dbReference type="PANTHER" id="PTHR37312:SF1">
    <property type="entry name" value="MEMBRANE-BOUND ACYLTRANSFERASE YKRP-RELATED"/>
    <property type="match status" value="1"/>
</dbReference>
<organism evidence="3 4">
    <name type="scientific">Ligilactobacillus ruminis DSM 20403 = NBRC 102161</name>
    <dbReference type="NCBI Taxonomy" id="1423798"/>
    <lineage>
        <taxon>Bacteria</taxon>
        <taxon>Bacillati</taxon>
        <taxon>Bacillota</taxon>
        <taxon>Bacilli</taxon>
        <taxon>Lactobacillales</taxon>
        <taxon>Lactobacillaceae</taxon>
        <taxon>Ligilactobacillus</taxon>
    </lineage>
</organism>
<keyword evidence="1" id="KW-0472">Membrane</keyword>
<dbReference type="Proteomes" id="UP000182635">
    <property type="component" value="Unassembled WGS sequence"/>
</dbReference>
<dbReference type="GO" id="GO:0016747">
    <property type="term" value="F:acyltransferase activity, transferring groups other than amino-acyl groups"/>
    <property type="evidence" value="ECO:0007669"/>
    <property type="project" value="InterPro"/>
</dbReference>
<dbReference type="Pfam" id="PF01757">
    <property type="entry name" value="Acyl_transf_3"/>
    <property type="match status" value="1"/>
</dbReference>
<feature type="transmembrane region" description="Helical" evidence="1">
    <location>
        <begin position="314"/>
        <end position="332"/>
    </location>
</feature>
<dbReference type="OrthoDB" id="6623990at2"/>
<feature type="transmembrane region" description="Helical" evidence="1">
    <location>
        <begin position="147"/>
        <end position="165"/>
    </location>
</feature>
<evidence type="ECO:0000313" key="3">
    <source>
        <dbReference type="EMBL" id="SFG43956.1"/>
    </source>
</evidence>
<feature type="transmembrane region" description="Helical" evidence="1">
    <location>
        <begin position="171"/>
        <end position="192"/>
    </location>
</feature>
<feature type="transmembrane region" description="Helical" evidence="1">
    <location>
        <begin position="208"/>
        <end position="229"/>
    </location>
</feature>
<feature type="transmembrane region" description="Helical" evidence="1">
    <location>
        <begin position="12"/>
        <end position="31"/>
    </location>
</feature>
<dbReference type="EMBL" id="FOPI01000021">
    <property type="protein sequence ID" value="SFG43956.1"/>
    <property type="molecule type" value="Genomic_DNA"/>
</dbReference>
<keyword evidence="1" id="KW-0812">Transmembrane</keyword>
<evidence type="ECO:0000259" key="2">
    <source>
        <dbReference type="Pfam" id="PF01757"/>
    </source>
</evidence>
<feature type="transmembrane region" description="Helical" evidence="1">
    <location>
        <begin position="115"/>
        <end position="135"/>
    </location>
</feature>
<dbReference type="InterPro" id="IPR052734">
    <property type="entry name" value="Nod_factor_acetyltransferase"/>
</dbReference>
<protein>
    <submittedName>
        <fullName evidence="3">Fucose 4-O-acetylase</fullName>
    </submittedName>
</protein>
<feature type="transmembrane region" description="Helical" evidence="1">
    <location>
        <begin position="76"/>
        <end position="95"/>
    </location>
</feature>
<dbReference type="AlphaFoldDB" id="A0A1I2S1N3"/>
<dbReference type="PANTHER" id="PTHR37312">
    <property type="entry name" value="MEMBRANE-BOUND ACYLTRANSFERASE YKRP-RELATED"/>
    <property type="match status" value="1"/>
</dbReference>